<dbReference type="Pfam" id="PF03724">
    <property type="entry name" value="META"/>
    <property type="match status" value="1"/>
</dbReference>
<dbReference type="InterPro" id="IPR005184">
    <property type="entry name" value="DUF306_Meta_HslJ"/>
</dbReference>
<organism evidence="3 4">
    <name type="scientific">Nocardioides baculatus</name>
    <dbReference type="NCBI Taxonomy" id="2801337"/>
    <lineage>
        <taxon>Bacteria</taxon>
        <taxon>Bacillati</taxon>
        <taxon>Actinomycetota</taxon>
        <taxon>Actinomycetes</taxon>
        <taxon>Propionibacteriales</taxon>
        <taxon>Nocardioidaceae</taxon>
        <taxon>Nocardioides</taxon>
    </lineage>
</organism>
<feature type="chain" id="PRO_5046305970" evidence="1">
    <location>
        <begin position="24"/>
        <end position="270"/>
    </location>
</feature>
<dbReference type="EMBL" id="JAERSG010000002">
    <property type="protein sequence ID" value="MBL0747707.1"/>
    <property type="molecule type" value="Genomic_DNA"/>
</dbReference>
<dbReference type="Proteomes" id="UP000636918">
    <property type="component" value="Unassembled WGS sequence"/>
</dbReference>
<feature type="domain" description="DUF306" evidence="2">
    <location>
        <begin position="35"/>
        <end position="133"/>
    </location>
</feature>
<dbReference type="PROSITE" id="PS51257">
    <property type="entry name" value="PROKAR_LIPOPROTEIN"/>
    <property type="match status" value="1"/>
</dbReference>
<gene>
    <name evidence="3" type="ORF">JI751_08805</name>
</gene>
<sequence>MGVRRAAAAVALTCGLAAAGCSAAGTETDVDVLGSWVLASGSTPDGPLTVTRHTHVTLFFDDDGFGGTAPCNDYGSDYEVHGDSFAVTGDGISRTLMGCGEEPEALESAYLSALDDVGTVSRDGDTLMLTGDGVVLELRREPLWPRARVVGRTWWVTSYTDDSGTTRRATWRRGHRPFVRFDESSPNGGRFTTSNGCVTTRGRWREWHGAPAITRSAASGSCGVEPTRQEIALGSVIGEPVLELRGPAGRRVLVLRYAHANSPAEVVYRR</sequence>
<feature type="signal peptide" evidence="1">
    <location>
        <begin position="1"/>
        <end position="23"/>
    </location>
</feature>
<evidence type="ECO:0000259" key="2">
    <source>
        <dbReference type="Pfam" id="PF03724"/>
    </source>
</evidence>
<dbReference type="Gene3D" id="2.40.128.270">
    <property type="match status" value="1"/>
</dbReference>
<evidence type="ECO:0000256" key="1">
    <source>
        <dbReference type="SAM" id="SignalP"/>
    </source>
</evidence>
<keyword evidence="1" id="KW-0732">Signal</keyword>
<name>A0ABS1L866_9ACTN</name>
<accession>A0ABS1L866</accession>
<protein>
    <submittedName>
        <fullName evidence="3">META domain-containing protein</fullName>
    </submittedName>
</protein>
<evidence type="ECO:0000313" key="4">
    <source>
        <dbReference type="Proteomes" id="UP000636918"/>
    </source>
</evidence>
<dbReference type="InterPro" id="IPR038670">
    <property type="entry name" value="HslJ-like_sf"/>
</dbReference>
<reference evidence="3 4" key="1">
    <citation type="submission" date="2021-01" db="EMBL/GenBank/DDBJ databases">
        <title>Genome seq and assembly of Nocardiodes sp. G10.</title>
        <authorList>
            <person name="Chhetri G."/>
        </authorList>
    </citation>
    <scope>NUCLEOTIDE SEQUENCE [LARGE SCALE GENOMIC DNA]</scope>
    <source>
        <strain evidence="3 4">G10</strain>
    </source>
</reference>
<evidence type="ECO:0000313" key="3">
    <source>
        <dbReference type="EMBL" id="MBL0747707.1"/>
    </source>
</evidence>
<dbReference type="RefSeq" id="WP_201935542.1">
    <property type="nucleotide sequence ID" value="NZ_JAERSG010000002.1"/>
</dbReference>
<proteinExistence type="predicted"/>
<comment type="caution">
    <text evidence="3">The sequence shown here is derived from an EMBL/GenBank/DDBJ whole genome shotgun (WGS) entry which is preliminary data.</text>
</comment>
<keyword evidence="4" id="KW-1185">Reference proteome</keyword>